<reference evidence="2" key="1">
    <citation type="submission" date="2014-09" db="EMBL/GenBank/DDBJ databases">
        <authorList>
            <person name="Magalhaes I.L.F."/>
            <person name="Oliveira U."/>
            <person name="Santos F.R."/>
            <person name="Vidigal T.H.D.A."/>
            <person name="Brescovit A.D."/>
            <person name="Santos A.J."/>
        </authorList>
    </citation>
    <scope>NUCLEOTIDE SEQUENCE</scope>
    <source>
        <tissue evidence="2">Shoot tissue taken approximately 20 cm above the soil surface</tissue>
    </source>
</reference>
<accession>A0A0A8Y776</accession>
<sequence>MHSDQFFAIALLLVVSETVCKWDCTLVVSVLSSHFITYLHWNVKEKKTCISVGCLIQFWKMLLPPCDL</sequence>
<feature type="signal peptide" evidence="1">
    <location>
        <begin position="1"/>
        <end position="20"/>
    </location>
</feature>
<dbReference type="AlphaFoldDB" id="A0A0A8Y776"/>
<organism evidence="2">
    <name type="scientific">Arundo donax</name>
    <name type="common">Giant reed</name>
    <name type="synonym">Donax arundinaceus</name>
    <dbReference type="NCBI Taxonomy" id="35708"/>
    <lineage>
        <taxon>Eukaryota</taxon>
        <taxon>Viridiplantae</taxon>
        <taxon>Streptophyta</taxon>
        <taxon>Embryophyta</taxon>
        <taxon>Tracheophyta</taxon>
        <taxon>Spermatophyta</taxon>
        <taxon>Magnoliopsida</taxon>
        <taxon>Liliopsida</taxon>
        <taxon>Poales</taxon>
        <taxon>Poaceae</taxon>
        <taxon>PACMAD clade</taxon>
        <taxon>Arundinoideae</taxon>
        <taxon>Arundineae</taxon>
        <taxon>Arundo</taxon>
    </lineage>
</organism>
<evidence type="ECO:0000313" key="2">
    <source>
        <dbReference type="EMBL" id="JAD21981.1"/>
    </source>
</evidence>
<feature type="chain" id="PRO_5002059604" description="Secreted protein" evidence="1">
    <location>
        <begin position="21"/>
        <end position="68"/>
    </location>
</feature>
<proteinExistence type="predicted"/>
<reference evidence="2" key="2">
    <citation type="journal article" date="2015" name="Data Brief">
        <title>Shoot transcriptome of the giant reed, Arundo donax.</title>
        <authorList>
            <person name="Barrero R.A."/>
            <person name="Guerrero F.D."/>
            <person name="Moolhuijzen P."/>
            <person name="Goolsby J.A."/>
            <person name="Tidwell J."/>
            <person name="Bellgard S.E."/>
            <person name="Bellgard M.I."/>
        </authorList>
    </citation>
    <scope>NUCLEOTIDE SEQUENCE</scope>
    <source>
        <tissue evidence="2">Shoot tissue taken approximately 20 cm above the soil surface</tissue>
    </source>
</reference>
<protein>
    <recommendedName>
        <fullName evidence="3">Secreted protein</fullName>
    </recommendedName>
</protein>
<name>A0A0A8Y776_ARUDO</name>
<keyword evidence="1" id="KW-0732">Signal</keyword>
<evidence type="ECO:0008006" key="3">
    <source>
        <dbReference type="Google" id="ProtNLM"/>
    </source>
</evidence>
<dbReference type="EMBL" id="GBRH01275914">
    <property type="protein sequence ID" value="JAD21981.1"/>
    <property type="molecule type" value="Transcribed_RNA"/>
</dbReference>
<evidence type="ECO:0000256" key="1">
    <source>
        <dbReference type="SAM" id="SignalP"/>
    </source>
</evidence>